<sequence length="161" mass="17715">MMTPTQAPSWATQAFSATLFLLNGSSKVPVTHLDTFYAPSSPSGGSEQSTLDDGWLRVKGTADAITLHFHYLSSTTDRLHYELALGGDRDRKLAASRNGYLGLYKHASVEGFWKLEPLAYQGNELRCRIRDHLGQLVKVETGSGYLTVGNGAEQQWLIVRA</sequence>
<dbReference type="RefSeq" id="WP_217841648.1">
    <property type="nucleotide sequence ID" value="NZ_CP077076.1"/>
</dbReference>
<protein>
    <submittedName>
        <fullName evidence="1">Uncharacterized protein</fullName>
    </submittedName>
</protein>
<organism evidence="1 2">
    <name type="scientific">Pseudomonas fakonensis</name>
    <dbReference type="NCBI Taxonomy" id="2842355"/>
    <lineage>
        <taxon>Bacteria</taxon>
        <taxon>Pseudomonadati</taxon>
        <taxon>Pseudomonadota</taxon>
        <taxon>Gammaproteobacteria</taxon>
        <taxon>Pseudomonadales</taxon>
        <taxon>Pseudomonadaceae</taxon>
        <taxon>Pseudomonas</taxon>
    </lineage>
</organism>
<evidence type="ECO:0000313" key="1">
    <source>
        <dbReference type="EMBL" id="QXH52190.1"/>
    </source>
</evidence>
<evidence type="ECO:0000313" key="2">
    <source>
        <dbReference type="Proteomes" id="UP001046350"/>
    </source>
</evidence>
<reference evidence="1" key="1">
    <citation type="journal article" date="2021" name="Microorganisms">
        <title>The Ever-Expanding Pseudomonas Genus: Description of 43 New Species and Partition of the Pseudomonas putida Group.</title>
        <authorList>
            <person name="Girard L."/>
            <person name="Lood C."/>
            <person name="Hofte M."/>
            <person name="Vandamme P."/>
            <person name="Rokni-Zadeh H."/>
            <person name="van Noort V."/>
            <person name="Lavigne R."/>
            <person name="De Mot R."/>
        </authorList>
    </citation>
    <scope>NUCLEOTIDE SEQUENCE</scope>
    <source>
        <strain evidence="1">COW40</strain>
    </source>
</reference>
<dbReference type="Proteomes" id="UP001046350">
    <property type="component" value="Chromosome"/>
</dbReference>
<name>A0ABX8N786_9PSED</name>
<proteinExistence type="predicted"/>
<accession>A0ABX8N786</accession>
<dbReference type="EMBL" id="CP077076">
    <property type="protein sequence ID" value="QXH52190.1"/>
    <property type="molecule type" value="Genomic_DNA"/>
</dbReference>
<gene>
    <name evidence="1" type="ORF">KSS94_03360</name>
</gene>
<keyword evidence="2" id="KW-1185">Reference proteome</keyword>